<accession>A0A3M6Q2U7</accession>
<dbReference type="EMBL" id="RDQM01000011">
    <property type="protein sequence ID" value="RMW96761.1"/>
    <property type="molecule type" value="Genomic_DNA"/>
</dbReference>
<proteinExistence type="predicted"/>
<dbReference type="Proteomes" id="UP000267521">
    <property type="component" value="Unassembled WGS sequence"/>
</dbReference>
<dbReference type="InterPro" id="IPR032568">
    <property type="entry name" value="DUF4926"/>
</dbReference>
<evidence type="ECO:0000313" key="1">
    <source>
        <dbReference type="EMBL" id="RMW96761.1"/>
    </source>
</evidence>
<comment type="caution">
    <text evidence="1">The sequence shown here is derived from an EMBL/GenBank/DDBJ whole genome shotgun (WGS) entry which is preliminary data.</text>
</comment>
<protein>
    <submittedName>
        <fullName evidence="1">DUF4926 domain-containing protein</fullName>
    </submittedName>
</protein>
<name>A0A3M6Q2U7_9BURK</name>
<dbReference type="AlphaFoldDB" id="A0A3M6Q2U7"/>
<sequence>MTGRKQTSMAHKFREFQIVQTVRALPAEGDGDDGWPVAASAQGEAGTLEDMCAQAAQARSASDDSGAGPEAAIAPGAIGTVVDLCGCAETGYGYFVEFLDDQGYTVALHCVKEEDLIAAE</sequence>
<gene>
    <name evidence="1" type="ORF">EBQ26_09480</name>
</gene>
<dbReference type="Pfam" id="PF16277">
    <property type="entry name" value="DUF4926"/>
    <property type="match status" value="1"/>
</dbReference>
<evidence type="ECO:0000313" key="2">
    <source>
        <dbReference type="Proteomes" id="UP000267521"/>
    </source>
</evidence>
<reference evidence="1 2" key="1">
    <citation type="submission" date="2018-10" db="EMBL/GenBank/DDBJ databases">
        <title>Comamonadaceae CDC group NO-1 genome sequencing and assembly.</title>
        <authorList>
            <person name="Bernier A.-M."/>
            <person name="Bernard K."/>
        </authorList>
    </citation>
    <scope>NUCLEOTIDE SEQUENCE [LARGE SCALE GENOMIC DNA]</scope>
    <source>
        <strain evidence="1 2">NML970147</strain>
    </source>
</reference>
<organism evidence="1 2">
    <name type="scientific">Allofranklinella schreckenbergeri</name>
    <dbReference type="NCBI Taxonomy" id="1076744"/>
    <lineage>
        <taxon>Bacteria</taxon>
        <taxon>Pseudomonadati</taxon>
        <taxon>Pseudomonadota</taxon>
        <taxon>Betaproteobacteria</taxon>
        <taxon>Burkholderiales</taxon>
        <taxon>Comamonadaceae</taxon>
        <taxon>Allofranklinella</taxon>
    </lineage>
</organism>